<dbReference type="GO" id="GO:0015031">
    <property type="term" value="P:protein transport"/>
    <property type="evidence" value="ECO:0007669"/>
    <property type="project" value="InterPro"/>
</dbReference>
<reference evidence="4 5" key="1">
    <citation type="submission" date="2016-09" db="EMBL/GenBank/DDBJ databases">
        <title>Genome Sequence of the Lactobacillus fermentum strain NCC2970 (CNCM I-5068).</title>
        <authorList>
            <person name="Barretto C."/>
            <person name="Ngom-Bru C."/>
            <person name="Genevaz A."/>
            <person name="Fournier C."/>
            <person name="Moine D."/>
            <person name="Kassam M."/>
            <person name="Iltis A."/>
            <person name="Sagory-Zalkind P."/>
            <person name="Faucherand G."/>
            <person name="Descombes P."/>
            <person name="Duboux S."/>
        </authorList>
    </citation>
    <scope>NUCLEOTIDE SEQUENCE [LARGE SCALE GENOMIC DNA]</scope>
    <source>
        <strain evidence="4 5">NCC2970</strain>
    </source>
</reference>
<dbReference type="Pfam" id="PF16993">
    <property type="entry name" value="Asp1"/>
    <property type="match status" value="1"/>
</dbReference>
<keyword evidence="1 4" id="KW-0328">Glycosyltransferase</keyword>
<feature type="domain" description="Glycosyl transferase family 1" evidence="3">
    <location>
        <begin position="326"/>
        <end position="480"/>
    </location>
</feature>
<dbReference type="SUPFAM" id="SSF53756">
    <property type="entry name" value="UDP-Glycosyltransferase/glycogen phosphorylase"/>
    <property type="match status" value="1"/>
</dbReference>
<proteinExistence type="predicted"/>
<gene>
    <name evidence="4" type="ORF">LACFE_CDS0943</name>
</gene>
<dbReference type="InterPro" id="IPR022372">
    <property type="entry name" value="Accessory_SS_Asp1"/>
</dbReference>
<dbReference type="Proteomes" id="UP000094714">
    <property type="component" value="Chromosome"/>
</dbReference>
<dbReference type="Pfam" id="PF00534">
    <property type="entry name" value="Glycos_transf_1"/>
    <property type="match status" value="1"/>
</dbReference>
<evidence type="ECO:0000313" key="5">
    <source>
        <dbReference type="Proteomes" id="UP000094714"/>
    </source>
</evidence>
<evidence type="ECO:0000256" key="2">
    <source>
        <dbReference type="ARBA" id="ARBA00022679"/>
    </source>
</evidence>
<dbReference type="InterPro" id="IPR001296">
    <property type="entry name" value="Glyco_trans_1"/>
</dbReference>
<name>A0A1D7ZX61_LIMFE</name>
<organism evidence="4 5">
    <name type="scientific">Limosilactobacillus fermentum</name>
    <name type="common">Lactobacillus fermentum</name>
    <dbReference type="NCBI Taxonomy" id="1613"/>
    <lineage>
        <taxon>Bacteria</taxon>
        <taxon>Bacillati</taxon>
        <taxon>Bacillota</taxon>
        <taxon>Bacilli</taxon>
        <taxon>Lactobacillales</taxon>
        <taxon>Lactobacillaceae</taxon>
        <taxon>Limosilactobacillus</taxon>
    </lineage>
</organism>
<protein>
    <submittedName>
        <fullName evidence="4">Glycosyltransferase</fullName>
        <ecNumber evidence="4">2.4.1.52</ecNumber>
    </submittedName>
</protein>
<keyword evidence="2 4" id="KW-0808">Transferase</keyword>
<dbReference type="EC" id="2.4.1.52" evidence="4"/>
<dbReference type="PANTHER" id="PTHR12526">
    <property type="entry name" value="GLYCOSYLTRANSFERASE"/>
    <property type="match status" value="1"/>
</dbReference>
<evidence type="ECO:0000259" key="3">
    <source>
        <dbReference type="Pfam" id="PF00534"/>
    </source>
</evidence>
<dbReference type="PATRIC" id="fig|1613.112.peg.989"/>
<dbReference type="RefSeq" id="WP_069775911.1">
    <property type="nucleotide sequence ID" value="NZ_CP017151.1"/>
</dbReference>
<evidence type="ECO:0000256" key="1">
    <source>
        <dbReference type="ARBA" id="ARBA00022676"/>
    </source>
</evidence>
<dbReference type="PANTHER" id="PTHR12526:SF629">
    <property type="entry name" value="TEICHURONIC ACID BIOSYNTHESIS GLYCOSYLTRANSFERASE TUAH-RELATED"/>
    <property type="match status" value="1"/>
</dbReference>
<sequence length="498" mass="55733">MNFFVNQYLVTKNSSIEHAELKRLALFNGHEPGSAKLLTQDFAPTLDQTLERFDLQRDAVINMFDFFAGTTDYVGAPLKVDGLAYDGDLQMGTGNNFRELKRGGRLVSEVHFIGGTVAQVGNVDYFDDAGNLTLRQIYDLRGFLAVNQYYGRAGELFYERYQRPDGTVYLERYYVQSTENTPINSLNVLKDYQGRDRFFYDQEGLFTFFLDEVNRAFGENNRFFADRPAVAINPILNMTSQVKRYLWLAMRAVDDGQDLATGSLDTMVDAALQHGRKWTGVVVATAAQAADLKPRLPKGLKCYVVNNSPVKVDRTPILIQDRPAQRVIAVGRLGADKQTDQLIDLFARVHTARPKATLTFYGYGNQADMQSYQEQVKAANLEQVVTFADYVVDLEPVYDQASLLVDASRVDAQPLAMAEALSHGVPVVSYDYAYGPSELVIPGQTGELVPLGNRDAFVKAVIDLLSDPTKLQDFSTAAYQNLTPFSEATTWQQWQALK</sequence>
<dbReference type="EMBL" id="CP017151">
    <property type="protein sequence ID" value="AOR74402.1"/>
    <property type="molecule type" value="Genomic_DNA"/>
</dbReference>
<accession>A0A1D7ZX61</accession>
<dbReference type="GO" id="GO:0047265">
    <property type="term" value="F:poly(glycerol-phosphate) alpha-glucosyltransferase activity"/>
    <property type="evidence" value="ECO:0007669"/>
    <property type="project" value="UniProtKB-EC"/>
</dbReference>
<evidence type="ECO:0000313" key="4">
    <source>
        <dbReference type="EMBL" id="AOR74402.1"/>
    </source>
</evidence>
<dbReference type="AlphaFoldDB" id="A0A1D7ZX61"/>
<dbReference type="Gene3D" id="3.40.50.2000">
    <property type="entry name" value="Glycogen Phosphorylase B"/>
    <property type="match status" value="3"/>
</dbReference>